<organism evidence="2 3">
    <name type="scientific">Ligilactobacillus ruminis DSM 20403 = NBRC 102161</name>
    <dbReference type="NCBI Taxonomy" id="1423798"/>
    <lineage>
        <taxon>Bacteria</taxon>
        <taxon>Bacillati</taxon>
        <taxon>Bacillota</taxon>
        <taxon>Bacilli</taxon>
        <taxon>Lactobacillales</taxon>
        <taxon>Lactobacillaceae</taxon>
        <taxon>Ligilactobacillus</taxon>
    </lineage>
</organism>
<proteinExistence type="predicted"/>
<dbReference type="RefSeq" id="WP_003696597.1">
    <property type="nucleotide sequence ID" value="NZ_AYYL01000014.1"/>
</dbReference>
<feature type="region of interest" description="Disordered" evidence="1">
    <location>
        <begin position="36"/>
        <end position="67"/>
    </location>
</feature>
<dbReference type="AlphaFoldDB" id="A0A1I2RLH8"/>
<evidence type="ECO:0000313" key="3">
    <source>
        <dbReference type="Proteomes" id="UP000182635"/>
    </source>
</evidence>
<accession>A0A1I2RLH8</accession>
<gene>
    <name evidence="2" type="ORF">SAMN02910432_01261</name>
</gene>
<sequence length="67" mass="8000">MRITRDYGLTSSKLEHDLLARLNRDIIVAHRKAMEKSPDDGRVNRRGRNKTAQRRKYTHLWKRGLNE</sequence>
<protein>
    <submittedName>
        <fullName evidence="2">Uncharacterized protein</fullName>
    </submittedName>
</protein>
<feature type="compositionally biased region" description="Basic residues" evidence="1">
    <location>
        <begin position="44"/>
        <end position="67"/>
    </location>
</feature>
<dbReference type="Proteomes" id="UP000182635">
    <property type="component" value="Unassembled WGS sequence"/>
</dbReference>
<evidence type="ECO:0000256" key="1">
    <source>
        <dbReference type="SAM" id="MobiDB-lite"/>
    </source>
</evidence>
<dbReference type="EMBL" id="FOPI01000018">
    <property type="protein sequence ID" value="SFG41310.1"/>
    <property type="molecule type" value="Genomic_DNA"/>
</dbReference>
<name>A0A1I2RLH8_9LACO</name>
<reference evidence="3" key="1">
    <citation type="submission" date="2016-10" db="EMBL/GenBank/DDBJ databases">
        <authorList>
            <person name="Varghese N."/>
            <person name="Submissions S."/>
        </authorList>
    </citation>
    <scope>NUCLEOTIDE SEQUENCE [LARGE SCALE GENOMIC DNA]</scope>
    <source>
        <strain evidence="3">DSM 20403</strain>
    </source>
</reference>
<evidence type="ECO:0000313" key="2">
    <source>
        <dbReference type="EMBL" id="SFG41310.1"/>
    </source>
</evidence>